<gene>
    <name evidence="1" type="ORF">GWK08_13955</name>
</gene>
<protein>
    <recommendedName>
        <fullName evidence="3">Lipoprotein</fullName>
    </recommendedName>
</protein>
<name>A0A6P0UMS2_9FLAO</name>
<evidence type="ECO:0008006" key="3">
    <source>
        <dbReference type="Google" id="ProtNLM"/>
    </source>
</evidence>
<reference evidence="1 2" key="1">
    <citation type="submission" date="2020-01" db="EMBL/GenBank/DDBJ databases">
        <title>Leptobacterium flavescens.</title>
        <authorList>
            <person name="Wang G."/>
        </authorList>
    </citation>
    <scope>NUCLEOTIDE SEQUENCE [LARGE SCALE GENOMIC DNA]</scope>
    <source>
        <strain evidence="1 2">KCTC 22160</strain>
    </source>
</reference>
<dbReference type="Proteomes" id="UP000468581">
    <property type="component" value="Unassembled WGS sequence"/>
</dbReference>
<sequence>MKNYVVLILILLTIGCRPYDEKEVTITKDYVINPNWDKNSNSFDVIVMRSKEDSEKVNPSTATSLELLNNLVKDMESSYGANVKYNGTDYSKRKVYFNRDNGFLWWADFHNSKSTKKVLGELKKETWYLLAGLSKVNTLYYVYIDSTGELYTVKVPASDWTNI</sequence>
<organism evidence="1 2">
    <name type="scientific">Leptobacterium flavescens</name>
    <dbReference type="NCBI Taxonomy" id="472055"/>
    <lineage>
        <taxon>Bacteria</taxon>
        <taxon>Pseudomonadati</taxon>
        <taxon>Bacteroidota</taxon>
        <taxon>Flavobacteriia</taxon>
        <taxon>Flavobacteriales</taxon>
        <taxon>Flavobacteriaceae</taxon>
        <taxon>Leptobacterium</taxon>
    </lineage>
</organism>
<accession>A0A6P0UMS2</accession>
<dbReference type="AlphaFoldDB" id="A0A6P0UMS2"/>
<proteinExistence type="predicted"/>
<dbReference type="EMBL" id="JAABOO010000003">
    <property type="protein sequence ID" value="NER14554.1"/>
    <property type="molecule type" value="Genomic_DNA"/>
</dbReference>
<evidence type="ECO:0000313" key="2">
    <source>
        <dbReference type="Proteomes" id="UP000468581"/>
    </source>
</evidence>
<dbReference type="PROSITE" id="PS51257">
    <property type="entry name" value="PROKAR_LIPOPROTEIN"/>
    <property type="match status" value="1"/>
</dbReference>
<evidence type="ECO:0000313" key="1">
    <source>
        <dbReference type="EMBL" id="NER14554.1"/>
    </source>
</evidence>
<comment type="caution">
    <text evidence="1">The sequence shown here is derived from an EMBL/GenBank/DDBJ whole genome shotgun (WGS) entry which is preliminary data.</text>
</comment>
<keyword evidence="2" id="KW-1185">Reference proteome</keyword>
<dbReference type="RefSeq" id="WP_163607840.1">
    <property type="nucleotide sequence ID" value="NZ_JAABOO010000003.1"/>
</dbReference>